<dbReference type="EMBL" id="JAVRRL010000007">
    <property type="protein sequence ID" value="KAK5116697.1"/>
    <property type="molecule type" value="Genomic_DNA"/>
</dbReference>
<sequence>MPSKPKCILIAGAGIAGPALALLLSRNNHLVVIVERSPASRTNGQQIDLADLDITITKALGFHHDFLARTVGYQGVKFVNDGVWASFPEKGPGCGALVREVKILTGELTGTLFERTRGEVE</sequence>
<name>A0AAN7TQ26_9PEZI</name>
<dbReference type="AlphaFoldDB" id="A0AAN7TQ26"/>
<evidence type="ECO:0008006" key="3">
    <source>
        <dbReference type="Google" id="ProtNLM"/>
    </source>
</evidence>
<dbReference type="Gene3D" id="3.30.9.30">
    <property type="match status" value="1"/>
</dbReference>
<protein>
    <recommendedName>
        <fullName evidence="3">FAD-binding domain-containing protein</fullName>
    </recommendedName>
</protein>
<dbReference type="PANTHER" id="PTHR46865">
    <property type="entry name" value="OXIDOREDUCTASE-RELATED"/>
    <property type="match status" value="1"/>
</dbReference>
<evidence type="ECO:0000313" key="1">
    <source>
        <dbReference type="EMBL" id="KAK5116697.1"/>
    </source>
</evidence>
<dbReference type="Proteomes" id="UP001310890">
    <property type="component" value="Unassembled WGS sequence"/>
</dbReference>
<comment type="caution">
    <text evidence="1">The sequence shown here is derived from an EMBL/GenBank/DDBJ whole genome shotgun (WGS) entry which is preliminary data.</text>
</comment>
<gene>
    <name evidence="1" type="ORF">LTR62_007371</name>
</gene>
<dbReference type="InterPro" id="IPR036188">
    <property type="entry name" value="FAD/NAD-bd_sf"/>
</dbReference>
<dbReference type="SUPFAM" id="SSF51905">
    <property type="entry name" value="FAD/NAD(P)-binding domain"/>
    <property type="match status" value="1"/>
</dbReference>
<evidence type="ECO:0000313" key="2">
    <source>
        <dbReference type="Proteomes" id="UP001310890"/>
    </source>
</evidence>
<proteinExistence type="predicted"/>
<organism evidence="1 2">
    <name type="scientific">Meristemomyces frigidus</name>
    <dbReference type="NCBI Taxonomy" id="1508187"/>
    <lineage>
        <taxon>Eukaryota</taxon>
        <taxon>Fungi</taxon>
        <taxon>Dikarya</taxon>
        <taxon>Ascomycota</taxon>
        <taxon>Pezizomycotina</taxon>
        <taxon>Dothideomycetes</taxon>
        <taxon>Dothideomycetidae</taxon>
        <taxon>Mycosphaerellales</taxon>
        <taxon>Teratosphaeriaceae</taxon>
        <taxon>Meristemomyces</taxon>
    </lineage>
</organism>
<dbReference type="Gene3D" id="3.50.50.60">
    <property type="entry name" value="FAD/NAD(P)-binding domain"/>
    <property type="match status" value="1"/>
</dbReference>
<reference evidence="1" key="1">
    <citation type="submission" date="2023-08" db="EMBL/GenBank/DDBJ databases">
        <title>Black Yeasts Isolated from many extreme environments.</title>
        <authorList>
            <person name="Coleine C."/>
            <person name="Stajich J.E."/>
            <person name="Selbmann L."/>
        </authorList>
    </citation>
    <scope>NUCLEOTIDE SEQUENCE</scope>
    <source>
        <strain evidence="1">CCFEE 5401</strain>
    </source>
</reference>
<dbReference type="InterPro" id="IPR051704">
    <property type="entry name" value="FAD_aromatic-hydroxylase"/>
</dbReference>
<accession>A0AAN7TQ26</accession>
<dbReference type="PANTHER" id="PTHR46865:SF2">
    <property type="entry name" value="MONOOXYGENASE"/>
    <property type="match status" value="1"/>
</dbReference>